<comment type="similarity">
    <text evidence="2">Belongs to the bacterial sugar transferase family.</text>
</comment>
<gene>
    <name evidence="9" type="ORF">ACFSKW_36435</name>
</gene>
<keyword evidence="5 7" id="KW-1133">Transmembrane helix</keyword>
<organism evidence="9 10">
    <name type="scientific">Nonomuraea mangrovi</name>
    <dbReference type="NCBI Taxonomy" id="2316207"/>
    <lineage>
        <taxon>Bacteria</taxon>
        <taxon>Bacillati</taxon>
        <taxon>Actinomycetota</taxon>
        <taxon>Actinomycetes</taxon>
        <taxon>Streptosporangiales</taxon>
        <taxon>Streptosporangiaceae</taxon>
        <taxon>Nonomuraea</taxon>
    </lineage>
</organism>
<dbReference type="EMBL" id="JBHUFV010000054">
    <property type="protein sequence ID" value="MFD1936971.1"/>
    <property type="molecule type" value="Genomic_DNA"/>
</dbReference>
<evidence type="ECO:0000256" key="2">
    <source>
        <dbReference type="ARBA" id="ARBA00006464"/>
    </source>
</evidence>
<comment type="caution">
    <text evidence="9">The sequence shown here is derived from an EMBL/GenBank/DDBJ whole genome shotgun (WGS) entry which is preliminary data.</text>
</comment>
<feature type="transmembrane region" description="Helical" evidence="7">
    <location>
        <begin position="325"/>
        <end position="345"/>
    </location>
</feature>
<keyword evidence="4 7" id="KW-0812">Transmembrane</keyword>
<accession>A0ABW4T850</accession>
<dbReference type="RefSeq" id="WP_379577737.1">
    <property type="nucleotide sequence ID" value="NZ_JBHUFV010000054.1"/>
</dbReference>
<name>A0ABW4T850_9ACTN</name>
<evidence type="ECO:0000256" key="5">
    <source>
        <dbReference type="ARBA" id="ARBA00022989"/>
    </source>
</evidence>
<dbReference type="InterPro" id="IPR017475">
    <property type="entry name" value="EPS_sugar_tfrase"/>
</dbReference>
<dbReference type="Pfam" id="PF13727">
    <property type="entry name" value="CoA_binding_3"/>
    <property type="match status" value="1"/>
</dbReference>
<dbReference type="EC" id="2.7.8.-" evidence="9"/>
<feature type="transmembrane region" description="Helical" evidence="7">
    <location>
        <begin position="58"/>
        <end position="76"/>
    </location>
</feature>
<dbReference type="InterPro" id="IPR003362">
    <property type="entry name" value="Bact_transf"/>
</dbReference>
<evidence type="ECO:0000256" key="4">
    <source>
        <dbReference type="ARBA" id="ARBA00022692"/>
    </source>
</evidence>
<proteinExistence type="inferred from homology"/>
<dbReference type="GO" id="GO:0016740">
    <property type="term" value="F:transferase activity"/>
    <property type="evidence" value="ECO:0007669"/>
    <property type="project" value="UniProtKB-KW"/>
</dbReference>
<evidence type="ECO:0000313" key="10">
    <source>
        <dbReference type="Proteomes" id="UP001597368"/>
    </source>
</evidence>
<comment type="subcellular location">
    <subcellularLocation>
        <location evidence="1">Membrane</location>
        <topology evidence="1">Multi-pass membrane protein</topology>
    </subcellularLocation>
</comment>
<protein>
    <submittedName>
        <fullName evidence="9">Sugar transferase</fullName>
        <ecNumber evidence="9">2.7.8.-</ecNumber>
    </submittedName>
</protein>
<dbReference type="Pfam" id="PF02397">
    <property type="entry name" value="Bac_transf"/>
    <property type="match status" value="1"/>
</dbReference>
<evidence type="ECO:0000256" key="7">
    <source>
        <dbReference type="SAM" id="Phobius"/>
    </source>
</evidence>
<dbReference type="NCBIfam" id="TIGR03025">
    <property type="entry name" value="EPS_sugtrans"/>
    <property type="match status" value="1"/>
</dbReference>
<feature type="transmembrane region" description="Helical" evidence="7">
    <location>
        <begin position="88"/>
        <end position="108"/>
    </location>
</feature>
<dbReference type="Proteomes" id="UP001597368">
    <property type="component" value="Unassembled WGS sequence"/>
</dbReference>
<keyword evidence="10" id="KW-1185">Reference proteome</keyword>
<keyword evidence="6 7" id="KW-0472">Membrane</keyword>
<dbReference type="PANTHER" id="PTHR30576:SF10">
    <property type="entry name" value="SLL5057 PROTEIN"/>
    <property type="match status" value="1"/>
</dbReference>
<evidence type="ECO:0000256" key="1">
    <source>
        <dbReference type="ARBA" id="ARBA00004141"/>
    </source>
</evidence>
<feature type="transmembrane region" description="Helical" evidence="7">
    <location>
        <begin position="146"/>
        <end position="166"/>
    </location>
</feature>
<feature type="transmembrane region" description="Helical" evidence="7">
    <location>
        <begin position="120"/>
        <end position="140"/>
    </location>
</feature>
<keyword evidence="3 9" id="KW-0808">Transferase</keyword>
<dbReference type="Gene3D" id="3.40.50.720">
    <property type="entry name" value="NAD(P)-binding Rossmann-like Domain"/>
    <property type="match status" value="1"/>
</dbReference>
<evidence type="ECO:0000313" key="9">
    <source>
        <dbReference type="EMBL" id="MFD1936971.1"/>
    </source>
</evidence>
<evidence type="ECO:0000259" key="8">
    <source>
        <dbReference type="Pfam" id="PF02397"/>
    </source>
</evidence>
<reference evidence="10" key="1">
    <citation type="journal article" date="2019" name="Int. J. Syst. Evol. Microbiol.">
        <title>The Global Catalogue of Microorganisms (GCM) 10K type strain sequencing project: providing services to taxonomists for standard genome sequencing and annotation.</title>
        <authorList>
            <consortium name="The Broad Institute Genomics Platform"/>
            <consortium name="The Broad Institute Genome Sequencing Center for Infectious Disease"/>
            <person name="Wu L."/>
            <person name="Ma J."/>
        </authorList>
    </citation>
    <scope>NUCLEOTIDE SEQUENCE [LARGE SCALE GENOMIC DNA]</scope>
    <source>
        <strain evidence="10">ICMP 6774ER</strain>
    </source>
</reference>
<dbReference type="PANTHER" id="PTHR30576">
    <property type="entry name" value="COLANIC BIOSYNTHESIS UDP-GLUCOSE LIPID CARRIER TRANSFERASE"/>
    <property type="match status" value="1"/>
</dbReference>
<feature type="domain" description="Bacterial sugar transferase" evidence="8">
    <location>
        <begin position="319"/>
        <end position="506"/>
    </location>
</feature>
<evidence type="ECO:0000256" key="3">
    <source>
        <dbReference type="ARBA" id="ARBA00022679"/>
    </source>
</evidence>
<evidence type="ECO:0000256" key="6">
    <source>
        <dbReference type="ARBA" id="ARBA00023136"/>
    </source>
</evidence>
<sequence>MIRIEGHLLSTGVVSGTSVVHGAGRVQRGAMETAVYGTVVSAEQEHGRAWFRRYVRTALFGDLGCVAVGLSSVSAIRGLAGHLTPAEIGLAALLMACWPVAIAATGGYDERYLGDAPDEYRKVFQAAAALASLVAIIAYATQTPVARGYVIAGLPLAAGANLLFRYRMRKRLHQRRYEGECMRRVLVVGHWTAALELHRQLSRERYHGMRIVGACVPTLAEPEVPHQFDGFPVLGDFKNVPEVVAQVGADTVAVLSCPEFDGIALRQLAWRLEERDTDLYVASALMEVAGPRINIRPVAGLPLLHVDHPDLRGGRWLVKSAFDKVIAASGLLLLMPIFAVVALVIRAASRGPALFRQTRVGKDGKEFTVLKFRTMVSDAEKIKASLRELNESDGLLFKIRNDPRITPVGAWLRRCSLDELPQLVNVLRGDMSLVGPRPPLPEEVAKYGDDVRRRLLVKPGITGLWQVSGRSDLSWEESVRLDLRYVENWSLILDLQILWKTWPAVTRGEGAY</sequence>